<dbReference type="RefSeq" id="WP_318954384.1">
    <property type="nucleotide sequence ID" value="NZ_CP137555.1"/>
</dbReference>
<dbReference type="AlphaFoldDB" id="A0AAU0N109"/>
<dbReference type="Gene3D" id="1.10.12.10">
    <property type="entry name" value="Lyase 2-enoyl-coa Hydratase, Chain A, domain 2"/>
    <property type="match status" value="1"/>
</dbReference>
<name>A0AAU0N109_9GAMM</name>
<dbReference type="PANTHER" id="PTHR11941">
    <property type="entry name" value="ENOYL-COA HYDRATASE-RELATED"/>
    <property type="match status" value="1"/>
</dbReference>
<evidence type="ECO:0000313" key="5">
    <source>
        <dbReference type="Proteomes" id="UP001302477"/>
    </source>
</evidence>
<dbReference type="InterPro" id="IPR014748">
    <property type="entry name" value="Enoyl-CoA_hydra_C"/>
</dbReference>
<dbReference type="InterPro" id="IPR029045">
    <property type="entry name" value="ClpP/crotonase-like_dom_sf"/>
</dbReference>
<dbReference type="PANTHER" id="PTHR11941:SF54">
    <property type="entry name" value="ENOYL-COA HYDRATASE, MITOCHONDRIAL"/>
    <property type="match status" value="1"/>
</dbReference>
<reference evidence="4 5" key="1">
    <citation type="submission" date="2023-10" db="EMBL/GenBank/DDBJ databases">
        <title>Description of Microbulbifer bruguierae sp. nov., isolated from the sediments of mangrove plant Bruguiera sexangula and comparative genomic analyses of the genus Microbulbifer.</title>
        <authorList>
            <person name="Long M."/>
        </authorList>
    </citation>
    <scope>NUCLEOTIDE SEQUENCE [LARGE SCALE GENOMIC DNA]</scope>
    <source>
        <strain evidence="4 5">SPO729</strain>
    </source>
</reference>
<dbReference type="Proteomes" id="UP001302477">
    <property type="component" value="Chromosome"/>
</dbReference>
<accession>A0AAU0N109</accession>
<keyword evidence="5" id="KW-1185">Reference proteome</keyword>
<dbReference type="EMBL" id="CP137555">
    <property type="protein sequence ID" value="WOX05921.1"/>
    <property type="molecule type" value="Genomic_DNA"/>
</dbReference>
<gene>
    <name evidence="4" type="ORF">R5R33_01850</name>
</gene>
<dbReference type="Gene3D" id="3.90.226.10">
    <property type="entry name" value="2-enoyl-CoA Hydratase, Chain A, domain 1"/>
    <property type="match status" value="1"/>
</dbReference>
<dbReference type="Pfam" id="PF00378">
    <property type="entry name" value="ECH_1"/>
    <property type="match status" value="1"/>
</dbReference>
<dbReference type="CDD" id="cd06558">
    <property type="entry name" value="crotonase-like"/>
    <property type="match status" value="1"/>
</dbReference>
<dbReference type="InterPro" id="IPR001753">
    <property type="entry name" value="Enoyl-CoA_hydra/iso"/>
</dbReference>
<proteinExistence type="inferred from homology"/>
<evidence type="ECO:0000256" key="2">
    <source>
        <dbReference type="ARBA" id="ARBA00023239"/>
    </source>
</evidence>
<evidence type="ECO:0000256" key="1">
    <source>
        <dbReference type="ARBA" id="ARBA00005254"/>
    </source>
</evidence>
<dbReference type="GO" id="GO:0006635">
    <property type="term" value="P:fatty acid beta-oxidation"/>
    <property type="evidence" value="ECO:0007669"/>
    <property type="project" value="TreeGrafter"/>
</dbReference>
<keyword evidence="2" id="KW-0456">Lyase</keyword>
<comment type="similarity">
    <text evidence="1 3">Belongs to the enoyl-CoA hydratase/isomerase family.</text>
</comment>
<dbReference type="KEGG" id="mpaf:R5R33_01850"/>
<organism evidence="4 5">
    <name type="scientific">Microbulbifer pacificus</name>
    <dbReference type="NCBI Taxonomy" id="407164"/>
    <lineage>
        <taxon>Bacteria</taxon>
        <taxon>Pseudomonadati</taxon>
        <taxon>Pseudomonadota</taxon>
        <taxon>Gammaproteobacteria</taxon>
        <taxon>Cellvibrionales</taxon>
        <taxon>Microbulbiferaceae</taxon>
        <taxon>Microbulbifer</taxon>
    </lineage>
</organism>
<protein>
    <submittedName>
        <fullName evidence="4">Enoyl-CoA hydratase-related protein</fullName>
    </submittedName>
</protein>
<sequence>MTTEAPQVSTAKIGFAIEGGLARITIDNPAQRNAMTVAMWQQLSDLLDRVTEDNGIRAVLVTGAGKRAFCAGANIDELTAAMENPSEMRRQNALIRNVQLKLEQLPRPTLAVIRGACYGGGCGLALACDIRLADSAATFAITPAKLGVLYSLLDTRRLVNVVGAANARDMLLTGLPVSAARAQQIGLVQHLAEAPTLESKEGELVRSLLENSQYSLRWTKATLDYLTGHGGESEIDEATLRQAFDDAFSGGDFREGSAAFLERRRAQFRWPEK</sequence>
<dbReference type="SUPFAM" id="SSF52096">
    <property type="entry name" value="ClpP/crotonase"/>
    <property type="match status" value="1"/>
</dbReference>
<dbReference type="InterPro" id="IPR018376">
    <property type="entry name" value="Enoyl-CoA_hyd/isom_CS"/>
</dbReference>
<evidence type="ECO:0000256" key="3">
    <source>
        <dbReference type="RuleBase" id="RU003707"/>
    </source>
</evidence>
<dbReference type="PROSITE" id="PS00166">
    <property type="entry name" value="ENOYL_COA_HYDRATASE"/>
    <property type="match status" value="1"/>
</dbReference>
<dbReference type="GO" id="GO:0016829">
    <property type="term" value="F:lyase activity"/>
    <property type="evidence" value="ECO:0007669"/>
    <property type="project" value="UniProtKB-KW"/>
</dbReference>
<evidence type="ECO:0000313" key="4">
    <source>
        <dbReference type="EMBL" id="WOX05921.1"/>
    </source>
</evidence>